<dbReference type="AlphaFoldDB" id="X1W1J9"/>
<organism evidence="2">
    <name type="scientific">marine sediment metagenome</name>
    <dbReference type="NCBI Taxonomy" id="412755"/>
    <lineage>
        <taxon>unclassified sequences</taxon>
        <taxon>metagenomes</taxon>
        <taxon>ecological metagenomes</taxon>
    </lineage>
</organism>
<dbReference type="EMBL" id="BARW01042398">
    <property type="protein sequence ID" value="GAJ22085.1"/>
    <property type="molecule type" value="Genomic_DNA"/>
</dbReference>
<gene>
    <name evidence="2" type="ORF">S12H4_62858</name>
</gene>
<accession>X1W1J9</accession>
<name>X1W1J9_9ZZZZ</name>
<keyword evidence="1" id="KW-1133">Transmembrane helix</keyword>
<evidence type="ECO:0000313" key="2">
    <source>
        <dbReference type="EMBL" id="GAJ22085.1"/>
    </source>
</evidence>
<keyword evidence="1" id="KW-0472">Membrane</keyword>
<sequence>MLGKKSFIQIAKNEEKLTGRAFAIAGVIISGVCLTLILIALFYP</sequence>
<feature type="non-terminal residue" evidence="2">
    <location>
        <position position="44"/>
    </location>
</feature>
<keyword evidence="1" id="KW-0812">Transmembrane</keyword>
<protein>
    <submittedName>
        <fullName evidence="2">Uncharacterized protein</fullName>
    </submittedName>
</protein>
<reference evidence="2" key="1">
    <citation type="journal article" date="2014" name="Front. Microbiol.">
        <title>High frequency of phylogenetically diverse reductive dehalogenase-homologous genes in deep subseafloor sedimentary metagenomes.</title>
        <authorList>
            <person name="Kawai M."/>
            <person name="Futagami T."/>
            <person name="Toyoda A."/>
            <person name="Takaki Y."/>
            <person name="Nishi S."/>
            <person name="Hori S."/>
            <person name="Arai W."/>
            <person name="Tsubouchi T."/>
            <person name="Morono Y."/>
            <person name="Uchiyama I."/>
            <person name="Ito T."/>
            <person name="Fujiyama A."/>
            <person name="Inagaki F."/>
            <person name="Takami H."/>
        </authorList>
    </citation>
    <scope>NUCLEOTIDE SEQUENCE</scope>
    <source>
        <strain evidence="2">Expedition CK06-06</strain>
    </source>
</reference>
<comment type="caution">
    <text evidence="2">The sequence shown here is derived from an EMBL/GenBank/DDBJ whole genome shotgun (WGS) entry which is preliminary data.</text>
</comment>
<evidence type="ECO:0000256" key="1">
    <source>
        <dbReference type="SAM" id="Phobius"/>
    </source>
</evidence>
<proteinExistence type="predicted"/>
<feature type="transmembrane region" description="Helical" evidence="1">
    <location>
        <begin position="21"/>
        <end position="43"/>
    </location>
</feature>